<accession>A0A1I5T9P4</accession>
<proteinExistence type="predicted"/>
<gene>
    <name evidence="2" type="ORF">SAMN04487928_10886</name>
</gene>
<evidence type="ECO:0000313" key="3">
    <source>
        <dbReference type="Proteomes" id="UP000182624"/>
    </source>
</evidence>
<keyword evidence="1" id="KW-0812">Transmembrane</keyword>
<dbReference type="Pfam" id="PF19639">
    <property type="entry name" value="DUF6142"/>
    <property type="match status" value="1"/>
</dbReference>
<dbReference type="AlphaFoldDB" id="A0A1I5T9P4"/>
<reference evidence="3" key="1">
    <citation type="submission" date="2016-10" db="EMBL/GenBank/DDBJ databases">
        <authorList>
            <person name="Varghese N."/>
            <person name="Submissions S."/>
        </authorList>
    </citation>
    <scope>NUCLEOTIDE SEQUENCE [LARGE SCALE GENOMIC DNA]</scope>
    <source>
        <strain evidence="3">P18</strain>
    </source>
</reference>
<organism evidence="2 3">
    <name type="scientific">Butyrivibrio proteoclasticus</name>
    <dbReference type="NCBI Taxonomy" id="43305"/>
    <lineage>
        <taxon>Bacteria</taxon>
        <taxon>Bacillati</taxon>
        <taxon>Bacillota</taxon>
        <taxon>Clostridia</taxon>
        <taxon>Lachnospirales</taxon>
        <taxon>Lachnospiraceae</taxon>
        <taxon>Butyrivibrio</taxon>
    </lineage>
</organism>
<keyword evidence="1" id="KW-0472">Membrane</keyword>
<keyword evidence="3" id="KW-1185">Reference proteome</keyword>
<protein>
    <submittedName>
        <fullName evidence="2">Uncharacterized protein</fullName>
    </submittedName>
</protein>
<evidence type="ECO:0000313" key="2">
    <source>
        <dbReference type="EMBL" id="SFP79750.1"/>
    </source>
</evidence>
<feature type="transmembrane region" description="Helical" evidence="1">
    <location>
        <begin position="73"/>
        <end position="94"/>
    </location>
</feature>
<sequence length="131" mass="14726">MEAERELLFKHQMSKKSSFRLKIKKLEPVRDRYMFTDNRHPEKGIMSTVLGVLSVTALSLSVYFSYVNGGQAIMRYAAAAFVAAIFSCIGLVLGIRSRFEKDIFKLFPNLGIALNLIAFLFVVFILVLGLG</sequence>
<dbReference type="Proteomes" id="UP000182624">
    <property type="component" value="Unassembled WGS sequence"/>
</dbReference>
<dbReference type="InterPro" id="IPR046140">
    <property type="entry name" value="DUF6142"/>
</dbReference>
<evidence type="ECO:0000256" key="1">
    <source>
        <dbReference type="SAM" id="Phobius"/>
    </source>
</evidence>
<name>A0A1I5T9P4_9FIRM</name>
<keyword evidence="1" id="KW-1133">Transmembrane helix</keyword>
<feature type="transmembrane region" description="Helical" evidence="1">
    <location>
        <begin position="44"/>
        <end position="67"/>
    </location>
</feature>
<feature type="transmembrane region" description="Helical" evidence="1">
    <location>
        <begin position="106"/>
        <end position="130"/>
    </location>
</feature>
<dbReference type="EMBL" id="FOXO01000008">
    <property type="protein sequence ID" value="SFP79750.1"/>
    <property type="molecule type" value="Genomic_DNA"/>
</dbReference>